<dbReference type="PROSITE" id="PS51012">
    <property type="entry name" value="ABC_TM2"/>
    <property type="match status" value="1"/>
</dbReference>
<accession>A0A7G5C016</accession>
<keyword evidence="5 8" id="KW-0812">Transmembrane</keyword>
<evidence type="ECO:0000313" key="11">
    <source>
        <dbReference type="Proteomes" id="UP000515679"/>
    </source>
</evidence>
<feature type="transmembrane region" description="Helical" evidence="8">
    <location>
        <begin position="265"/>
        <end position="290"/>
    </location>
</feature>
<evidence type="ECO:0000259" key="9">
    <source>
        <dbReference type="PROSITE" id="PS51012"/>
    </source>
</evidence>
<feature type="transmembrane region" description="Helical" evidence="8">
    <location>
        <begin position="352"/>
        <end position="372"/>
    </location>
</feature>
<sequence length="384" mass="42295">MKDILWLIRKTLRNTFRAKSSWFVYFGLPLVGILISTLLYGSSNGNALRVGIVNNDGNQVITQDAIKFIEGLNQVKITMTDEKSLRSDIASSKLDSGLIFNQGFADSVRQGSPGAAQVDILSVKGAQVTAYVKAMLQSYVSNVAAIGRSTKGDSAAFDKLYAEYSAQNFKLHAETIEDTSNRKDMTYQTIGLLVTFMMFSAVNLSELILKEKESRTFLRLMTSPISARTYVLSNVIVNLLIMLLQIAFTLFMMKTVFHIDSGVPYSQLIPVLLLFALAAIGLSLLMVAFAKSTAGAGALQNLIITPTCMLSGCFFPMEIMPDSIRKISNFLPQHWLLDSINKLQQGDAFGSLGLNLAILFGFAAVFSLIAVYRFSRNNDTRMFV</sequence>
<dbReference type="PANTHER" id="PTHR30294">
    <property type="entry name" value="MEMBRANE COMPONENT OF ABC TRANSPORTER YHHJ-RELATED"/>
    <property type="match status" value="1"/>
</dbReference>
<feature type="domain" description="ABC transmembrane type-2" evidence="9">
    <location>
        <begin position="153"/>
        <end position="377"/>
    </location>
</feature>
<dbReference type="GO" id="GO:0043190">
    <property type="term" value="C:ATP-binding cassette (ABC) transporter complex"/>
    <property type="evidence" value="ECO:0007669"/>
    <property type="project" value="InterPro"/>
</dbReference>
<keyword evidence="3 8" id="KW-0813">Transport</keyword>
<evidence type="ECO:0000313" key="10">
    <source>
        <dbReference type="EMBL" id="QMV42550.1"/>
    </source>
</evidence>
<dbReference type="Proteomes" id="UP000515679">
    <property type="component" value="Chromosome"/>
</dbReference>
<comment type="similarity">
    <text evidence="2 8">Belongs to the ABC-2 integral membrane protein family.</text>
</comment>
<proteinExistence type="inferred from homology"/>
<name>A0A7G5C016_9BACL</name>
<evidence type="ECO:0000256" key="5">
    <source>
        <dbReference type="ARBA" id="ARBA00022692"/>
    </source>
</evidence>
<feature type="transmembrane region" description="Helical" evidence="8">
    <location>
        <begin position="190"/>
        <end position="209"/>
    </location>
</feature>
<dbReference type="InterPro" id="IPR000412">
    <property type="entry name" value="ABC_2_transport"/>
</dbReference>
<dbReference type="Gene3D" id="3.40.1710.10">
    <property type="entry name" value="abc type-2 transporter like domain"/>
    <property type="match status" value="1"/>
</dbReference>
<keyword evidence="11" id="KW-1185">Reference proteome</keyword>
<dbReference type="AlphaFoldDB" id="A0A7G5C016"/>
<dbReference type="PANTHER" id="PTHR30294:SF45">
    <property type="entry name" value="LINEARMYCIN RESISTANCE PERMEASE PROTEIN LNRN"/>
    <property type="match status" value="1"/>
</dbReference>
<keyword evidence="6 8" id="KW-1133">Transmembrane helix</keyword>
<comment type="subcellular location">
    <subcellularLocation>
        <location evidence="1 8">Cell membrane</location>
        <topology evidence="1 8">Multi-pass membrane protein</topology>
    </subcellularLocation>
</comment>
<gene>
    <name evidence="10" type="ORF">FPL14_16090</name>
</gene>
<evidence type="ECO:0000256" key="4">
    <source>
        <dbReference type="ARBA" id="ARBA00022475"/>
    </source>
</evidence>
<feature type="transmembrane region" description="Helical" evidence="8">
    <location>
        <begin position="230"/>
        <end position="253"/>
    </location>
</feature>
<evidence type="ECO:0000256" key="6">
    <source>
        <dbReference type="ARBA" id="ARBA00022989"/>
    </source>
</evidence>
<keyword evidence="4 8" id="KW-1003">Cell membrane</keyword>
<evidence type="ECO:0000256" key="1">
    <source>
        <dbReference type="ARBA" id="ARBA00004651"/>
    </source>
</evidence>
<dbReference type="GO" id="GO:0140359">
    <property type="term" value="F:ABC-type transporter activity"/>
    <property type="evidence" value="ECO:0007669"/>
    <property type="project" value="InterPro"/>
</dbReference>
<protein>
    <recommendedName>
        <fullName evidence="8">Transport permease protein</fullName>
    </recommendedName>
</protein>
<reference evidence="10 11" key="1">
    <citation type="submission" date="2019-07" db="EMBL/GenBank/DDBJ databases">
        <authorList>
            <person name="Kim J.K."/>
            <person name="Cheong H.-M."/>
            <person name="Choi Y."/>
            <person name="Hwang K.J."/>
            <person name="Lee S."/>
            <person name="Choi C."/>
        </authorList>
    </citation>
    <scope>NUCLEOTIDE SEQUENCE [LARGE SCALE GENOMIC DNA]</scope>
    <source>
        <strain evidence="10 11">KS 22</strain>
    </source>
</reference>
<dbReference type="RefSeq" id="WP_182298626.1">
    <property type="nucleotide sequence ID" value="NZ_CP041969.1"/>
</dbReference>
<feature type="transmembrane region" description="Helical" evidence="8">
    <location>
        <begin position="302"/>
        <end position="320"/>
    </location>
</feature>
<organism evidence="10 11">
    <name type="scientific">Cohnella cholangitidis</name>
    <dbReference type="NCBI Taxonomy" id="2598458"/>
    <lineage>
        <taxon>Bacteria</taxon>
        <taxon>Bacillati</taxon>
        <taxon>Bacillota</taxon>
        <taxon>Bacilli</taxon>
        <taxon>Bacillales</taxon>
        <taxon>Paenibacillaceae</taxon>
        <taxon>Cohnella</taxon>
    </lineage>
</organism>
<dbReference type="InterPro" id="IPR051449">
    <property type="entry name" value="ABC-2_transporter_component"/>
</dbReference>
<evidence type="ECO:0000256" key="8">
    <source>
        <dbReference type="RuleBase" id="RU361157"/>
    </source>
</evidence>
<keyword evidence="7 8" id="KW-0472">Membrane</keyword>
<evidence type="ECO:0000256" key="7">
    <source>
        <dbReference type="ARBA" id="ARBA00023136"/>
    </source>
</evidence>
<dbReference type="Pfam" id="PF12698">
    <property type="entry name" value="ABC2_membrane_3"/>
    <property type="match status" value="1"/>
</dbReference>
<dbReference type="InterPro" id="IPR047817">
    <property type="entry name" value="ABC2_TM_bact-type"/>
</dbReference>
<evidence type="ECO:0000256" key="2">
    <source>
        <dbReference type="ARBA" id="ARBA00007783"/>
    </source>
</evidence>
<dbReference type="InterPro" id="IPR013525">
    <property type="entry name" value="ABC2_TM"/>
</dbReference>
<evidence type="ECO:0000256" key="3">
    <source>
        <dbReference type="ARBA" id="ARBA00022448"/>
    </source>
</evidence>
<feature type="transmembrane region" description="Helical" evidence="8">
    <location>
        <begin position="21"/>
        <end position="40"/>
    </location>
</feature>
<dbReference type="KEGG" id="cchl:FPL14_16090"/>
<dbReference type="PRINTS" id="PR00164">
    <property type="entry name" value="ABC2TRNSPORT"/>
</dbReference>
<dbReference type="EMBL" id="CP041969">
    <property type="protein sequence ID" value="QMV42550.1"/>
    <property type="molecule type" value="Genomic_DNA"/>
</dbReference>